<gene>
    <name evidence="1" type="ORF">RM533_10955</name>
</gene>
<dbReference type="SUPFAM" id="SSF101386">
    <property type="entry name" value="all-alpha NTP pyrophosphatases"/>
    <property type="match status" value="1"/>
</dbReference>
<evidence type="ECO:0008006" key="3">
    <source>
        <dbReference type="Google" id="ProtNLM"/>
    </source>
</evidence>
<accession>A0ABU2ZJB1</accession>
<organism evidence="1 2">
    <name type="scientific">Croceicoccus esteveae</name>
    <dbReference type="NCBI Taxonomy" id="3075597"/>
    <lineage>
        <taxon>Bacteria</taxon>
        <taxon>Pseudomonadati</taxon>
        <taxon>Pseudomonadota</taxon>
        <taxon>Alphaproteobacteria</taxon>
        <taxon>Sphingomonadales</taxon>
        <taxon>Erythrobacteraceae</taxon>
        <taxon>Croceicoccus</taxon>
    </lineage>
</organism>
<protein>
    <recommendedName>
        <fullName evidence="3">NTP pyrophosphohydrolase MazG putative catalytic core domain-containing protein</fullName>
    </recommendedName>
</protein>
<dbReference type="Gene3D" id="1.10.287.1080">
    <property type="entry name" value="MazG-like"/>
    <property type="match status" value="1"/>
</dbReference>
<evidence type="ECO:0000313" key="2">
    <source>
        <dbReference type="Proteomes" id="UP001259803"/>
    </source>
</evidence>
<reference evidence="1 2" key="1">
    <citation type="submission" date="2023-09" db="EMBL/GenBank/DDBJ databases">
        <authorList>
            <person name="Rey-Velasco X."/>
        </authorList>
    </citation>
    <scope>NUCLEOTIDE SEQUENCE [LARGE SCALE GENOMIC DNA]</scope>
    <source>
        <strain evidence="1 2">F390</strain>
    </source>
</reference>
<dbReference type="Proteomes" id="UP001259803">
    <property type="component" value="Unassembled WGS sequence"/>
</dbReference>
<name>A0ABU2ZJB1_9SPHN</name>
<keyword evidence="2" id="KW-1185">Reference proteome</keyword>
<proteinExistence type="predicted"/>
<evidence type="ECO:0000313" key="1">
    <source>
        <dbReference type="EMBL" id="MDT0576695.1"/>
    </source>
</evidence>
<dbReference type="EMBL" id="JAVRHS010000010">
    <property type="protein sequence ID" value="MDT0576695.1"/>
    <property type="molecule type" value="Genomic_DNA"/>
</dbReference>
<dbReference type="RefSeq" id="WP_311341273.1">
    <property type="nucleotide sequence ID" value="NZ_JAVRHS010000010.1"/>
</dbReference>
<sequence length="117" mass="13144">MDLSAIIERQISADERRGFLVRFETERQQYEQLTHDLVGLVGEVGEFANELKKVGLGLDNAKYDGPSLEAAALHMREELADAAIYLMRLSAGLGGDLEKDILSKMDENDGRYRSLER</sequence>
<comment type="caution">
    <text evidence="1">The sequence shown here is derived from an EMBL/GenBank/DDBJ whole genome shotgun (WGS) entry which is preliminary data.</text>
</comment>